<comment type="caution">
    <text evidence="1">The sequence shown here is derived from an EMBL/GenBank/DDBJ whole genome shotgun (WGS) entry which is preliminary data.</text>
</comment>
<gene>
    <name evidence="1" type="ORF">SLEP1_g58146</name>
</gene>
<reference evidence="1 2" key="1">
    <citation type="journal article" date="2021" name="Commun. Biol.">
        <title>The genome of Shorea leprosula (Dipterocarpaceae) highlights the ecological relevance of drought in aseasonal tropical rainforests.</title>
        <authorList>
            <person name="Ng K.K.S."/>
            <person name="Kobayashi M.J."/>
            <person name="Fawcett J.A."/>
            <person name="Hatakeyama M."/>
            <person name="Paape T."/>
            <person name="Ng C.H."/>
            <person name="Ang C.C."/>
            <person name="Tnah L.H."/>
            <person name="Lee C.T."/>
            <person name="Nishiyama T."/>
            <person name="Sese J."/>
            <person name="O'Brien M.J."/>
            <person name="Copetti D."/>
            <person name="Mohd Noor M.I."/>
            <person name="Ong R.C."/>
            <person name="Putra M."/>
            <person name="Sireger I.Z."/>
            <person name="Indrioko S."/>
            <person name="Kosugi Y."/>
            <person name="Izuno A."/>
            <person name="Isagi Y."/>
            <person name="Lee S.L."/>
            <person name="Shimizu K.K."/>
        </authorList>
    </citation>
    <scope>NUCLEOTIDE SEQUENCE [LARGE SCALE GENOMIC DNA]</scope>
    <source>
        <strain evidence="1">214</strain>
    </source>
</reference>
<evidence type="ECO:0000313" key="1">
    <source>
        <dbReference type="EMBL" id="GKV51501.1"/>
    </source>
</evidence>
<keyword evidence="2" id="KW-1185">Reference proteome</keyword>
<sequence>MNFNFKMNFFLHSLLSPTVMSLHRSSIIDFAAAL</sequence>
<organism evidence="1 2">
    <name type="scientific">Rubroshorea leprosula</name>
    <dbReference type="NCBI Taxonomy" id="152421"/>
    <lineage>
        <taxon>Eukaryota</taxon>
        <taxon>Viridiplantae</taxon>
        <taxon>Streptophyta</taxon>
        <taxon>Embryophyta</taxon>
        <taxon>Tracheophyta</taxon>
        <taxon>Spermatophyta</taxon>
        <taxon>Magnoliopsida</taxon>
        <taxon>eudicotyledons</taxon>
        <taxon>Gunneridae</taxon>
        <taxon>Pentapetalae</taxon>
        <taxon>rosids</taxon>
        <taxon>malvids</taxon>
        <taxon>Malvales</taxon>
        <taxon>Dipterocarpaceae</taxon>
        <taxon>Rubroshorea</taxon>
    </lineage>
</organism>
<name>A0AAV5MNC2_9ROSI</name>
<dbReference type="EMBL" id="BPVZ01000504">
    <property type="protein sequence ID" value="GKV51501.1"/>
    <property type="molecule type" value="Genomic_DNA"/>
</dbReference>
<accession>A0AAV5MNC2</accession>
<dbReference type="AlphaFoldDB" id="A0AAV5MNC2"/>
<dbReference type="Proteomes" id="UP001054252">
    <property type="component" value="Unassembled WGS sequence"/>
</dbReference>
<proteinExistence type="predicted"/>
<protein>
    <submittedName>
        <fullName evidence="1">Uncharacterized protein</fullName>
    </submittedName>
</protein>
<evidence type="ECO:0000313" key="2">
    <source>
        <dbReference type="Proteomes" id="UP001054252"/>
    </source>
</evidence>